<reference evidence="2 3" key="1">
    <citation type="submission" date="2020-08" db="EMBL/GenBank/DDBJ databases">
        <title>Sequencing the genomes of 1000 actinobacteria strains.</title>
        <authorList>
            <person name="Klenk H.-P."/>
        </authorList>
    </citation>
    <scope>NUCLEOTIDE SEQUENCE [LARGE SCALE GENOMIC DNA]</scope>
    <source>
        <strain evidence="2 3">DSM 23040</strain>
    </source>
</reference>
<keyword evidence="3" id="KW-1185">Reference proteome</keyword>
<accession>A0A839R2A7</accession>
<comment type="caution">
    <text evidence="2">The sequence shown here is derived from an EMBL/GenBank/DDBJ whole genome shotgun (WGS) entry which is preliminary data.</text>
</comment>
<dbReference type="EMBL" id="JACHWP010000002">
    <property type="protein sequence ID" value="MBB3022896.1"/>
    <property type="molecule type" value="Genomic_DNA"/>
</dbReference>
<sequence>MMALIVNTLGLSLIGIIMAAAGIMLRRSADSHAEHRREQNLALSPMLVVGGVITLLMGLTFLFLAVFIHWPHQFPSMAGAVLATLFAPYLVPLLFAWLARGRAEKAVYPY</sequence>
<feature type="transmembrane region" description="Helical" evidence="1">
    <location>
        <begin position="6"/>
        <end position="25"/>
    </location>
</feature>
<dbReference type="RefSeq" id="WP_183375532.1">
    <property type="nucleotide sequence ID" value="NZ_CBCSFZ010000001.1"/>
</dbReference>
<keyword evidence="1" id="KW-0472">Membrane</keyword>
<feature type="transmembrane region" description="Helical" evidence="1">
    <location>
        <begin position="46"/>
        <end position="70"/>
    </location>
</feature>
<evidence type="ECO:0000256" key="1">
    <source>
        <dbReference type="SAM" id="Phobius"/>
    </source>
</evidence>
<evidence type="ECO:0000313" key="2">
    <source>
        <dbReference type="EMBL" id="MBB3022896.1"/>
    </source>
</evidence>
<keyword evidence="1" id="KW-1133">Transmembrane helix</keyword>
<keyword evidence="1" id="KW-0812">Transmembrane</keyword>
<organism evidence="2 3">
    <name type="scientific">Helcobacillus massiliensis</name>
    <dbReference type="NCBI Taxonomy" id="521392"/>
    <lineage>
        <taxon>Bacteria</taxon>
        <taxon>Bacillati</taxon>
        <taxon>Actinomycetota</taxon>
        <taxon>Actinomycetes</taxon>
        <taxon>Micrococcales</taxon>
        <taxon>Dermabacteraceae</taxon>
        <taxon>Helcobacillus</taxon>
    </lineage>
</organism>
<protein>
    <submittedName>
        <fullName evidence="2">Putative membrane protein</fullName>
    </submittedName>
</protein>
<gene>
    <name evidence="2" type="ORF">FHX50_001179</name>
</gene>
<dbReference type="AlphaFoldDB" id="A0A839R2A7"/>
<proteinExistence type="predicted"/>
<name>A0A839R2A7_9MICO</name>
<feature type="transmembrane region" description="Helical" evidence="1">
    <location>
        <begin position="76"/>
        <end position="99"/>
    </location>
</feature>
<dbReference type="Proteomes" id="UP000568050">
    <property type="component" value="Unassembled WGS sequence"/>
</dbReference>
<evidence type="ECO:0000313" key="3">
    <source>
        <dbReference type="Proteomes" id="UP000568050"/>
    </source>
</evidence>